<keyword evidence="5" id="KW-1185">Reference proteome</keyword>
<dbReference type="GO" id="GO:0003677">
    <property type="term" value="F:DNA binding"/>
    <property type="evidence" value="ECO:0007669"/>
    <property type="project" value="UniProtKB-UniRule"/>
</dbReference>
<comment type="caution">
    <text evidence="4">The sequence shown here is derived from an EMBL/GenBank/DDBJ whole genome shotgun (WGS) entry which is preliminary data.</text>
</comment>
<dbReference type="EMBL" id="BMGC01000013">
    <property type="protein sequence ID" value="GGB33285.1"/>
    <property type="molecule type" value="Genomic_DNA"/>
</dbReference>
<dbReference type="Proteomes" id="UP000621454">
    <property type="component" value="Unassembled WGS sequence"/>
</dbReference>
<evidence type="ECO:0000259" key="3">
    <source>
        <dbReference type="PROSITE" id="PS50977"/>
    </source>
</evidence>
<dbReference type="SUPFAM" id="SSF46689">
    <property type="entry name" value="Homeodomain-like"/>
    <property type="match status" value="1"/>
</dbReference>
<dbReference type="AlphaFoldDB" id="A0A916T740"/>
<evidence type="ECO:0000256" key="2">
    <source>
        <dbReference type="PROSITE-ProRule" id="PRU00335"/>
    </source>
</evidence>
<name>A0A916T740_9ACTN</name>
<gene>
    <name evidence="4" type="ORF">GCM10011489_21810</name>
</gene>
<feature type="DNA-binding region" description="H-T-H motif" evidence="2">
    <location>
        <begin position="45"/>
        <end position="64"/>
    </location>
</feature>
<reference evidence="4" key="1">
    <citation type="journal article" date="2014" name="Int. J. Syst. Evol. Microbiol.">
        <title>Complete genome sequence of Corynebacterium casei LMG S-19264T (=DSM 44701T), isolated from a smear-ripened cheese.</title>
        <authorList>
            <consortium name="US DOE Joint Genome Institute (JGI-PGF)"/>
            <person name="Walter F."/>
            <person name="Albersmeier A."/>
            <person name="Kalinowski J."/>
            <person name="Ruckert C."/>
        </authorList>
    </citation>
    <scope>NUCLEOTIDE SEQUENCE</scope>
    <source>
        <strain evidence="4">CGMCC 1.12827</strain>
    </source>
</reference>
<keyword evidence="1 2" id="KW-0238">DNA-binding</keyword>
<dbReference type="InterPro" id="IPR001647">
    <property type="entry name" value="HTH_TetR"/>
</dbReference>
<dbReference type="InterPro" id="IPR009057">
    <property type="entry name" value="Homeodomain-like_sf"/>
</dbReference>
<dbReference type="Pfam" id="PF00440">
    <property type="entry name" value="TetR_N"/>
    <property type="match status" value="1"/>
</dbReference>
<protein>
    <recommendedName>
        <fullName evidence="3">HTH tetR-type domain-containing protein</fullName>
    </recommendedName>
</protein>
<accession>A0A916T740</accession>
<reference evidence="4" key="2">
    <citation type="submission" date="2020-09" db="EMBL/GenBank/DDBJ databases">
        <authorList>
            <person name="Sun Q."/>
            <person name="Zhou Y."/>
        </authorList>
    </citation>
    <scope>NUCLEOTIDE SEQUENCE</scope>
    <source>
        <strain evidence="4">CGMCC 1.12827</strain>
    </source>
</reference>
<proteinExistence type="predicted"/>
<feature type="domain" description="HTH tetR-type" evidence="3">
    <location>
        <begin position="22"/>
        <end position="82"/>
    </location>
</feature>
<evidence type="ECO:0000313" key="4">
    <source>
        <dbReference type="EMBL" id="GGB33285.1"/>
    </source>
</evidence>
<organism evidence="4 5">
    <name type="scientific">Gordonia jinhuaensis</name>
    <dbReference type="NCBI Taxonomy" id="1517702"/>
    <lineage>
        <taxon>Bacteria</taxon>
        <taxon>Bacillati</taxon>
        <taxon>Actinomycetota</taxon>
        <taxon>Actinomycetes</taxon>
        <taxon>Mycobacteriales</taxon>
        <taxon>Gordoniaceae</taxon>
        <taxon>Gordonia</taxon>
    </lineage>
</organism>
<evidence type="ECO:0000256" key="1">
    <source>
        <dbReference type="ARBA" id="ARBA00023125"/>
    </source>
</evidence>
<dbReference type="PROSITE" id="PS50977">
    <property type="entry name" value="HTH_TETR_2"/>
    <property type="match status" value="1"/>
</dbReference>
<dbReference type="Gene3D" id="1.10.357.10">
    <property type="entry name" value="Tetracycline Repressor, domain 2"/>
    <property type="match status" value="1"/>
</dbReference>
<evidence type="ECO:0000313" key="5">
    <source>
        <dbReference type="Proteomes" id="UP000621454"/>
    </source>
</evidence>
<sequence length="204" mass="22788">MVVDATDVLGATAPGLRELKKAEVRSLLTRVARTHGQRRGYDATTVSDICEDARVSRSTFFRYFSDKAAVFLAPEVDLFERFLAYVGDRTATFQMLDQTLDRALQSLDDEWAYSFALSCDFAKGSADLAKHSFDHCVDIEVVLTNNLIRAGEPDSLETRLKVGTFLASWRIASSRWADFEDRSLNSLRSERTLACALVQSVAVM</sequence>